<evidence type="ECO:0000313" key="2">
    <source>
        <dbReference type="EMBL" id="GGA81975.1"/>
    </source>
</evidence>
<dbReference type="RefSeq" id="WP_188927481.1">
    <property type="nucleotide sequence ID" value="NZ_BMJC01000001.1"/>
</dbReference>
<gene>
    <name evidence="2" type="primary">fucO</name>
    <name evidence="2" type="ORF">GCM10011511_01180</name>
</gene>
<dbReference type="GO" id="GO:0016491">
    <property type="term" value="F:oxidoreductase activity"/>
    <property type="evidence" value="ECO:0007669"/>
    <property type="project" value="InterPro"/>
</dbReference>
<dbReference type="GO" id="GO:0005829">
    <property type="term" value="C:cytosol"/>
    <property type="evidence" value="ECO:0007669"/>
    <property type="project" value="TreeGrafter"/>
</dbReference>
<dbReference type="InterPro" id="IPR020471">
    <property type="entry name" value="AKR"/>
</dbReference>
<proteinExistence type="predicted"/>
<dbReference type="SUPFAM" id="SSF51430">
    <property type="entry name" value="NAD(P)-linked oxidoreductase"/>
    <property type="match status" value="1"/>
</dbReference>
<dbReference type="EMBL" id="BMJC01000001">
    <property type="protein sequence ID" value="GGA81975.1"/>
    <property type="molecule type" value="Genomic_DNA"/>
</dbReference>
<comment type="caution">
    <text evidence="2">The sequence shown here is derived from an EMBL/GenBank/DDBJ whole genome shotgun (WGS) entry which is preliminary data.</text>
</comment>
<evidence type="ECO:0000259" key="1">
    <source>
        <dbReference type="Pfam" id="PF00248"/>
    </source>
</evidence>
<organism evidence="2 3">
    <name type="scientific">Puia dinghuensis</name>
    <dbReference type="NCBI Taxonomy" id="1792502"/>
    <lineage>
        <taxon>Bacteria</taxon>
        <taxon>Pseudomonadati</taxon>
        <taxon>Bacteroidota</taxon>
        <taxon>Chitinophagia</taxon>
        <taxon>Chitinophagales</taxon>
        <taxon>Chitinophagaceae</taxon>
        <taxon>Puia</taxon>
    </lineage>
</organism>
<sequence length="340" mass="37652">MEIKLPSVVFGTSGLGNLFAATPEEVKTRVVEACTSLSDAPVVFDCAGKYGAGLALEVLGRALRRLNVDPQDVVISNKLGWVRSPLLGDEPTFEPGVWKDLRYDAVQKIGYDGILECFEQGNQLLGGYTPQMVSVHDPDEYLAGGGVQKGLDLRRYADILDAYEALFDLKRQGRVSAVGVGAKDWRVIKQIVEDVSLDWVMFANSMTVKNHPPELMDLIRKLADRGIAVINSAVFHSGFLVGSDYFDYRKQQRADAASAPLYRWREEFFAVCDEFQVTPAAACVQFALMVPGVSSIALHCSEAGRVRENLDLAARPLPEEFWRALQERHLIDVDIPAFVR</sequence>
<dbReference type="AlphaFoldDB" id="A0A8J2U6A6"/>
<keyword evidence="3" id="KW-1185">Reference proteome</keyword>
<dbReference type="Gene3D" id="3.20.20.100">
    <property type="entry name" value="NADP-dependent oxidoreductase domain"/>
    <property type="match status" value="1"/>
</dbReference>
<reference evidence="2" key="2">
    <citation type="submission" date="2020-09" db="EMBL/GenBank/DDBJ databases">
        <authorList>
            <person name="Sun Q."/>
            <person name="Zhou Y."/>
        </authorList>
    </citation>
    <scope>NUCLEOTIDE SEQUENCE</scope>
    <source>
        <strain evidence="2">CGMCC 1.15448</strain>
    </source>
</reference>
<dbReference type="PANTHER" id="PTHR42686:SF1">
    <property type="entry name" value="GH17980P-RELATED"/>
    <property type="match status" value="1"/>
</dbReference>
<dbReference type="CDD" id="cd19152">
    <property type="entry name" value="AKR_AKR15A"/>
    <property type="match status" value="1"/>
</dbReference>
<dbReference type="Proteomes" id="UP000607559">
    <property type="component" value="Unassembled WGS sequence"/>
</dbReference>
<dbReference type="InterPro" id="IPR036812">
    <property type="entry name" value="NAD(P)_OxRdtase_dom_sf"/>
</dbReference>
<accession>A0A8J2U6A6</accession>
<name>A0A8J2U6A6_9BACT</name>
<protein>
    <submittedName>
        <fullName evidence="2">L-fucose dehydrogenase</fullName>
    </submittedName>
</protein>
<dbReference type="Pfam" id="PF00248">
    <property type="entry name" value="Aldo_ket_red"/>
    <property type="match status" value="1"/>
</dbReference>
<dbReference type="InterPro" id="IPR023210">
    <property type="entry name" value="NADP_OxRdtase_dom"/>
</dbReference>
<reference evidence="2" key="1">
    <citation type="journal article" date="2014" name="Int. J. Syst. Evol. Microbiol.">
        <title>Complete genome sequence of Corynebacterium casei LMG S-19264T (=DSM 44701T), isolated from a smear-ripened cheese.</title>
        <authorList>
            <consortium name="US DOE Joint Genome Institute (JGI-PGF)"/>
            <person name="Walter F."/>
            <person name="Albersmeier A."/>
            <person name="Kalinowski J."/>
            <person name="Ruckert C."/>
        </authorList>
    </citation>
    <scope>NUCLEOTIDE SEQUENCE</scope>
    <source>
        <strain evidence="2">CGMCC 1.15448</strain>
    </source>
</reference>
<dbReference type="PANTHER" id="PTHR42686">
    <property type="entry name" value="GH17980P-RELATED"/>
    <property type="match status" value="1"/>
</dbReference>
<feature type="domain" description="NADP-dependent oxidoreductase" evidence="1">
    <location>
        <begin position="8"/>
        <end position="327"/>
    </location>
</feature>
<evidence type="ECO:0000313" key="3">
    <source>
        <dbReference type="Proteomes" id="UP000607559"/>
    </source>
</evidence>